<dbReference type="PANTHER" id="PTHR14326:SF58">
    <property type="entry name" value="TPX2 (TARGETING PROTEIN FOR XKLP2) PROTEIN FAMILY"/>
    <property type="match status" value="1"/>
</dbReference>
<evidence type="ECO:0000256" key="3">
    <source>
        <dbReference type="ARBA" id="ARBA00022490"/>
    </source>
</evidence>
<dbReference type="EMBL" id="JAIWQS010000006">
    <property type="protein sequence ID" value="KAJ8761779.1"/>
    <property type="molecule type" value="Genomic_DNA"/>
</dbReference>
<dbReference type="InterPro" id="IPR027329">
    <property type="entry name" value="TPX2_C"/>
</dbReference>
<dbReference type="GO" id="GO:0060236">
    <property type="term" value="P:regulation of mitotic spindle organization"/>
    <property type="evidence" value="ECO:0007669"/>
    <property type="project" value="InterPro"/>
</dbReference>
<evidence type="ECO:0000256" key="5">
    <source>
        <dbReference type="ARBA" id="ARBA00023212"/>
    </source>
</evidence>
<proteinExistence type="inferred from homology"/>
<accession>A0AAV8T5Z4</accession>
<evidence type="ECO:0000256" key="6">
    <source>
        <dbReference type="SAM" id="MobiDB-lite"/>
    </source>
</evidence>
<dbReference type="GO" id="GO:0008017">
    <property type="term" value="F:microtubule binding"/>
    <property type="evidence" value="ECO:0007669"/>
    <property type="project" value="TreeGrafter"/>
</dbReference>
<gene>
    <name evidence="8" type="ORF">K2173_004590</name>
</gene>
<evidence type="ECO:0000256" key="2">
    <source>
        <dbReference type="ARBA" id="ARBA00005885"/>
    </source>
</evidence>
<dbReference type="GO" id="GO:0005819">
    <property type="term" value="C:spindle"/>
    <property type="evidence" value="ECO:0007669"/>
    <property type="project" value="InterPro"/>
</dbReference>
<comment type="caution">
    <text evidence="8">The sequence shown here is derived from an EMBL/GenBank/DDBJ whole genome shotgun (WGS) entry which is preliminary data.</text>
</comment>
<reference evidence="8 9" key="1">
    <citation type="submission" date="2021-09" db="EMBL/GenBank/DDBJ databases">
        <title>Genomic insights and catalytic innovation underlie evolution of tropane alkaloids biosynthesis.</title>
        <authorList>
            <person name="Wang Y.-J."/>
            <person name="Tian T."/>
            <person name="Huang J.-P."/>
            <person name="Huang S.-X."/>
        </authorList>
    </citation>
    <scope>NUCLEOTIDE SEQUENCE [LARGE SCALE GENOMIC DNA]</scope>
    <source>
        <strain evidence="8">KIB-2018</strain>
        <tissue evidence="8">Leaf</tissue>
    </source>
</reference>
<sequence length="77" mass="9226">MLVEEEKQRNPIAQGLPWTTDEPELRKENTRPIDLQLHSDVRALERAEFDYQVAEKMNLIEQFKIERERFQKVNGTE</sequence>
<evidence type="ECO:0000256" key="1">
    <source>
        <dbReference type="ARBA" id="ARBA00004245"/>
    </source>
</evidence>
<dbReference type="Proteomes" id="UP001159364">
    <property type="component" value="Linkage Group LG06"/>
</dbReference>
<keyword evidence="9" id="KW-1185">Reference proteome</keyword>
<evidence type="ECO:0000313" key="8">
    <source>
        <dbReference type="EMBL" id="KAJ8761779.1"/>
    </source>
</evidence>
<dbReference type="InterPro" id="IPR009675">
    <property type="entry name" value="TPX2_fam"/>
</dbReference>
<dbReference type="GO" id="GO:0090307">
    <property type="term" value="P:mitotic spindle assembly"/>
    <property type="evidence" value="ECO:0007669"/>
    <property type="project" value="TreeGrafter"/>
</dbReference>
<dbReference type="PANTHER" id="PTHR14326">
    <property type="entry name" value="TARGETING PROTEIN FOR XKLP2"/>
    <property type="match status" value="1"/>
</dbReference>
<dbReference type="AlphaFoldDB" id="A0AAV8T5Z4"/>
<protein>
    <recommendedName>
        <fullName evidence="7">TPX2 C-terminal domain-containing protein</fullName>
    </recommendedName>
</protein>
<evidence type="ECO:0000313" key="9">
    <source>
        <dbReference type="Proteomes" id="UP001159364"/>
    </source>
</evidence>
<keyword evidence="5" id="KW-0206">Cytoskeleton</keyword>
<comment type="similarity">
    <text evidence="2">Belongs to the TPX2 family.</text>
</comment>
<dbReference type="Pfam" id="PF06886">
    <property type="entry name" value="TPX2"/>
    <property type="match status" value="1"/>
</dbReference>
<keyword evidence="4" id="KW-0493">Microtubule</keyword>
<evidence type="ECO:0000256" key="4">
    <source>
        <dbReference type="ARBA" id="ARBA00022701"/>
    </source>
</evidence>
<comment type="subcellular location">
    <subcellularLocation>
        <location evidence="1">Cytoplasm</location>
        <location evidence="1">Cytoskeleton</location>
    </subcellularLocation>
</comment>
<keyword evidence="3" id="KW-0963">Cytoplasm</keyword>
<feature type="region of interest" description="Disordered" evidence="6">
    <location>
        <begin position="1"/>
        <end position="29"/>
    </location>
</feature>
<feature type="domain" description="TPX2 C-terminal" evidence="7">
    <location>
        <begin position="36"/>
        <end position="74"/>
    </location>
</feature>
<dbReference type="GO" id="GO:0005880">
    <property type="term" value="C:nuclear microtubule"/>
    <property type="evidence" value="ECO:0007669"/>
    <property type="project" value="TreeGrafter"/>
</dbReference>
<name>A0AAV8T5Z4_9ROSI</name>
<evidence type="ECO:0000259" key="7">
    <source>
        <dbReference type="Pfam" id="PF06886"/>
    </source>
</evidence>
<organism evidence="8 9">
    <name type="scientific">Erythroxylum novogranatense</name>
    <dbReference type="NCBI Taxonomy" id="1862640"/>
    <lineage>
        <taxon>Eukaryota</taxon>
        <taxon>Viridiplantae</taxon>
        <taxon>Streptophyta</taxon>
        <taxon>Embryophyta</taxon>
        <taxon>Tracheophyta</taxon>
        <taxon>Spermatophyta</taxon>
        <taxon>Magnoliopsida</taxon>
        <taxon>eudicotyledons</taxon>
        <taxon>Gunneridae</taxon>
        <taxon>Pentapetalae</taxon>
        <taxon>rosids</taxon>
        <taxon>fabids</taxon>
        <taxon>Malpighiales</taxon>
        <taxon>Erythroxylaceae</taxon>
        <taxon>Erythroxylum</taxon>
    </lineage>
</organism>
<dbReference type="GO" id="GO:0030295">
    <property type="term" value="F:protein kinase activator activity"/>
    <property type="evidence" value="ECO:0007669"/>
    <property type="project" value="TreeGrafter"/>
</dbReference>